<sequence length="147" mass="16315">MMATTPFTSSKGRAALCFTRDGNWFQGYFICSSSRTQLGMMGEEIPVDDCIACPDGGYQEYRLTLMHFAVDREVEQVVKKTGGDLCRLDSDALQFRSSVLLTDARAVEAIERYFPSIAERANHDATLLQECTVCFGDMEVTALGFPT</sequence>
<dbReference type="AlphaFoldDB" id="A0AAV0UGQ0"/>
<reference evidence="1" key="1">
    <citation type="submission" date="2022-12" db="EMBL/GenBank/DDBJ databases">
        <authorList>
            <person name="Webb A."/>
        </authorList>
    </citation>
    <scope>NUCLEOTIDE SEQUENCE</scope>
    <source>
        <strain evidence="1">Hp1</strain>
    </source>
</reference>
<name>A0AAV0UGQ0_HYABA</name>
<protein>
    <submittedName>
        <fullName evidence="1">Uncharacterized protein</fullName>
    </submittedName>
</protein>
<comment type="caution">
    <text evidence="1">The sequence shown here is derived from an EMBL/GenBank/DDBJ whole genome shotgun (WGS) entry which is preliminary data.</text>
</comment>
<accession>A0AAV0UGQ0</accession>
<organism evidence="1 2">
    <name type="scientific">Hyaloperonospora brassicae</name>
    <name type="common">Brassica downy mildew</name>
    <name type="synonym">Peronospora brassicae</name>
    <dbReference type="NCBI Taxonomy" id="162125"/>
    <lineage>
        <taxon>Eukaryota</taxon>
        <taxon>Sar</taxon>
        <taxon>Stramenopiles</taxon>
        <taxon>Oomycota</taxon>
        <taxon>Peronosporomycetes</taxon>
        <taxon>Peronosporales</taxon>
        <taxon>Peronosporaceae</taxon>
        <taxon>Hyaloperonospora</taxon>
    </lineage>
</organism>
<dbReference type="EMBL" id="CANTFL010001264">
    <property type="protein sequence ID" value="CAI5735523.1"/>
    <property type="molecule type" value="Genomic_DNA"/>
</dbReference>
<proteinExistence type="predicted"/>
<gene>
    <name evidence="1" type="ORF">HBR001_LOCUS6517</name>
</gene>
<keyword evidence="2" id="KW-1185">Reference proteome</keyword>
<evidence type="ECO:0000313" key="1">
    <source>
        <dbReference type="EMBL" id="CAI5735523.1"/>
    </source>
</evidence>
<dbReference type="Proteomes" id="UP001162031">
    <property type="component" value="Unassembled WGS sequence"/>
</dbReference>
<evidence type="ECO:0000313" key="2">
    <source>
        <dbReference type="Proteomes" id="UP001162031"/>
    </source>
</evidence>